<dbReference type="EMBL" id="BARS01048022">
    <property type="protein sequence ID" value="GAG32018.1"/>
    <property type="molecule type" value="Genomic_DNA"/>
</dbReference>
<evidence type="ECO:0000313" key="1">
    <source>
        <dbReference type="EMBL" id="GAG32018.1"/>
    </source>
</evidence>
<gene>
    <name evidence="1" type="ORF">S01H1_72052</name>
</gene>
<sequence length="139" mass="14853">ATYTKFEQFVEDKNHKVHDMSSDQLTVALCNAANAPVATDAVLADLTVVAYTNLSSRDITTSTSTQTSGTYKLTLTDLVLTASGGAVAAFRYVVIYNEDSASPDDALISYYDYGSDLTLADTETLTIDFDGSAGFYTDA</sequence>
<dbReference type="AlphaFoldDB" id="X0X5V8"/>
<comment type="caution">
    <text evidence="1">The sequence shown here is derived from an EMBL/GenBank/DDBJ whole genome shotgun (WGS) entry which is preliminary data.</text>
</comment>
<reference evidence="1" key="1">
    <citation type="journal article" date="2014" name="Front. Microbiol.">
        <title>High frequency of phylogenetically diverse reductive dehalogenase-homologous genes in deep subseafloor sedimentary metagenomes.</title>
        <authorList>
            <person name="Kawai M."/>
            <person name="Futagami T."/>
            <person name="Toyoda A."/>
            <person name="Takaki Y."/>
            <person name="Nishi S."/>
            <person name="Hori S."/>
            <person name="Arai W."/>
            <person name="Tsubouchi T."/>
            <person name="Morono Y."/>
            <person name="Uchiyama I."/>
            <person name="Ito T."/>
            <person name="Fujiyama A."/>
            <person name="Inagaki F."/>
            <person name="Takami H."/>
        </authorList>
    </citation>
    <scope>NUCLEOTIDE SEQUENCE</scope>
    <source>
        <strain evidence="1">Expedition CK06-06</strain>
    </source>
</reference>
<protein>
    <submittedName>
        <fullName evidence="1">Uncharacterized protein</fullName>
    </submittedName>
</protein>
<organism evidence="1">
    <name type="scientific">marine sediment metagenome</name>
    <dbReference type="NCBI Taxonomy" id="412755"/>
    <lineage>
        <taxon>unclassified sequences</taxon>
        <taxon>metagenomes</taxon>
        <taxon>ecological metagenomes</taxon>
    </lineage>
</organism>
<accession>X0X5V8</accession>
<feature type="non-terminal residue" evidence="1">
    <location>
        <position position="1"/>
    </location>
</feature>
<name>X0X5V8_9ZZZZ</name>
<proteinExistence type="predicted"/>